<dbReference type="GO" id="GO:0004222">
    <property type="term" value="F:metalloendopeptidase activity"/>
    <property type="evidence" value="ECO:0007669"/>
    <property type="project" value="TreeGrafter"/>
</dbReference>
<reference evidence="1" key="1">
    <citation type="journal article" date="2020" name="mSystems">
        <title>Genome- and Community-Level Interaction Insights into Carbon Utilization and Element Cycling Functions of Hydrothermarchaeota in Hydrothermal Sediment.</title>
        <authorList>
            <person name="Zhou Z."/>
            <person name="Liu Y."/>
            <person name="Xu W."/>
            <person name="Pan J."/>
            <person name="Luo Z.H."/>
            <person name="Li M."/>
        </authorList>
    </citation>
    <scope>NUCLEOTIDE SEQUENCE [LARGE SCALE GENOMIC DNA]</scope>
    <source>
        <strain evidence="1">HyVt-237</strain>
    </source>
</reference>
<dbReference type="CDD" id="cd12797">
    <property type="entry name" value="M23_peptidase"/>
    <property type="match status" value="1"/>
</dbReference>
<dbReference type="Gene3D" id="2.70.70.10">
    <property type="entry name" value="Glucose Permease (Domain IIA)"/>
    <property type="match status" value="1"/>
</dbReference>
<gene>
    <name evidence="1" type="ORF">ENG67_01875</name>
</gene>
<evidence type="ECO:0000313" key="1">
    <source>
        <dbReference type="EMBL" id="HDM89937.1"/>
    </source>
</evidence>
<dbReference type="PANTHER" id="PTHR21666:SF285">
    <property type="entry name" value="M23 FAMILY METALLOPEPTIDASE"/>
    <property type="match status" value="1"/>
</dbReference>
<accession>A0A7C0XCG5</accession>
<name>A0A7C0XCG5_UNCW3</name>
<dbReference type="PANTHER" id="PTHR21666">
    <property type="entry name" value="PEPTIDASE-RELATED"/>
    <property type="match status" value="1"/>
</dbReference>
<dbReference type="InterPro" id="IPR050570">
    <property type="entry name" value="Cell_wall_metabolism_enzyme"/>
</dbReference>
<dbReference type="EMBL" id="DRBW01000071">
    <property type="protein sequence ID" value="HDM89937.1"/>
    <property type="molecule type" value="Genomic_DNA"/>
</dbReference>
<protein>
    <submittedName>
        <fullName evidence="1">M23 family metallopeptidase</fullName>
    </submittedName>
</protein>
<sequence>MIILAFFLSFYPLKFEAPVTSTFMEARSLHFHTGIDFSTGGRCGVPVYSPVNGYVVRIKVSYIGMGKAIYIRDSTQKVYVFAHLSGFSGPLDSIVRERQLRTTEYTQDLWFEPGMISVKKGELIGYSGKSGYGPPHLHFEVRRGFEIALNPLPFLGIRDTIPPEIKFIDVVPLTSESYIDGLPVPRKVYLEDSTDTLFIEGDFGIEASAVDYVNNRSYETVPYSFKLLIDGDTLFSLRFDSLDFREFGLSRSLYRLEGRHYSGALIRLYPPDLRGVDSHPNWPGAAYENGDHLIEVVVSDLAGNERKFSIPYRIGAAKWKVDDFRWDFEEKGFAVKMTDSGCLLGLSPEKSVTFNGQPLEPLGESSEYRLFFLSEQGKAIIGDGMDREFLLAEVTPDSFFLPFGDFYLRARRGVALYPFFVFVMEEGDPPRIAGDLEVATGRLILLPERPPLRGKFEIGLRKIGGKDLCLFRINGDRAEFRGSSSKGYTEDFGVFAFARDTIPPELIRLIGTRRGLYGVIEDRGAGVDPFSLDVTCDGQWIPADYDPETGELSYRGLESGGHRIEIRVSDRAGNETGFSKYIVVK</sequence>
<comment type="caution">
    <text evidence="1">The sequence shown here is derived from an EMBL/GenBank/DDBJ whole genome shotgun (WGS) entry which is preliminary data.</text>
</comment>
<dbReference type="Proteomes" id="UP000885931">
    <property type="component" value="Unassembled WGS sequence"/>
</dbReference>
<dbReference type="AlphaFoldDB" id="A0A7C0XCG5"/>
<organism evidence="1">
    <name type="scientific">candidate division WOR-3 bacterium</name>
    <dbReference type="NCBI Taxonomy" id="2052148"/>
    <lineage>
        <taxon>Bacteria</taxon>
        <taxon>Bacteria division WOR-3</taxon>
    </lineage>
</organism>
<proteinExistence type="predicted"/>
<dbReference type="InterPro" id="IPR011055">
    <property type="entry name" value="Dup_hybrid_motif"/>
</dbReference>
<dbReference type="SUPFAM" id="SSF51261">
    <property type="entry name" value="Duplicated hybrid motif"/>
    <property type="match status" value="1"/>
</dbReference>